<dbReference type="SUPFAM" id="SSF52833">
    <property type="entry name" value="Thioredoxin-like"/>
    <property type="match status" value="1"/>
</dbReference>
<name>A0ABR6F022_9SPHI</name>
<keyword evidence="2" id="KW-0201">Cytochrome c-type biogenesis</keyword>
<evidence type="ECO:0000256" key="2">
    <source>
        <dbReference type="ARBA" id="ARBA00022748"/>
    </source>
</evidence>
<dbReference type="Gene3D" id="3.40.30.10">
    <property type="entry name" value="Glutaredoxin"/>
    <property type="match status" value="1"/>
</dbReference>
<evidence type="ECO:0000256" key="1">
    <source>
        <dbReference type="ARBA" id="ARBA00004196"/>
    </source>
</evidence>
<gene>
    <name evidence="6" type="ORF">GM920_17900</name>
</gene>
<dbReference type="Pfam" id="PF00578">
    <property type="entry name" value="AhpC-TSA"/>
    <property type="match status" value="1"/>
</dbReference>
<evidence type="ECO:0000259" key="5">
    <source>
        <dbReference type="PROSITE" id="PS51352"/>
    </source>
</evidence>
<dbReference type="PROSITE" id="PS51352">
    <property type="entry name" value="THIOREDOXIN_2"/>
    <property type="match status" value="1"/>
</dbReference>
<dbReference type="PANTHER" id="PTHR42852:SF6">
    <property type="entry name" value="THIOL:DISULFIDE INTERCHANGE PROTEIN DSBE"/>
    <property type="match status" value="1"/>
</dbReference>
<organism evidence="6 7">
    <name type="scientific">Pedobacter gandavensis</name>
    <dbReference type="NCBI Taxonomy" id="2679963"/>
    <lineage>
        <taxon>Bacteria</taxon>
        <taxon>Pseudomonadati</taxon>
        <taxon>Bacteroidota</taxon>
        <taxon>Sphingobacteriia</taxon>
        <taxon>Sphingobacteriales</taxon>
        <taxon>Sphingobacteriaceae</taxon>
        <taxon>Pedobacter</taxon>
    </lineage>
</organism>
<dbReference type="InterPro" id="IPR000866">
    <property type="entry name" value="AhpC/TSA"/>
</dbReference>
<accession>A0ABR6F022</accession>
<dbReference type="Proteomes" id="UP000636110">
    <property type="component" value="Unassembled WGS sequence"/>
</dbReference>
<keyword evidence="4" id="KW-0676">Redox-active center</keyword>
<evidence type="ECO:0000256" key="4">
    <source>
        <dbReference type="ARBA" id="ARBA00023284"/>
    </source>
</evidence>
<feature type="domain" description="Thioredoxin" evidence="5">
    <location>
        <begin position="148"/>
        <end position="290"/>
    </location>
</feature>
<keyword evidence="3" id="KW-1015">Disulfide bond</keyword>
<dbReference type="PANTHER" id="PTHR42852">
    <property type="entry name" value="THIOL:DISULFIDE INTERCHANGE PROTEIN DSBE"/>
    <property type="match status" value="1"/>
</dbReference>
<sequence>MENKRLRYNAFLDNSNMTLKANADDFTESVITGSIAHEDHLKYSAAVAPLMSTMRALNKEYSDAKKAGNTEKLAAISKQFDELEGEQTKLTDNFIKNNPQSYYTPYLIFKGDVEPTTTLPLYNALSAAVKKSTYGLQLKARLDALAKVAIGVKAPNFSAQTPEGLTLSLDEVVAKGKYTLIDFWASWCSPCRQENPNLVAAFEKFHDKGLNVLGVSLDKPTAASAWKKAIADDKLTWYQISDLQYWQSPMVKLYAVRGIPHSVLVDAKGIIVAKDLRGKALHDKLAELMK</sequence>
<dbReference type="EMBL" id="WNXC01000007">
    <property type="protein sequence ID" value="MBB2150776.1"/>
    <property type="molecule type" value="Genomic_DNA"/>
</dbReference>
<evidence type="ECO:0000313" key="7">
    <source>
        <dbReference type="Proteomes" id="UP000636110"/>
    </source>
</evidence>
<comment type="subcellular location">
    <subcellularLocation>
        <location evidence="1">Cell envelope</location>
    </subcellularLocation>
</comment>
<comment type="caution">
    <text evidence="6">The sequence shown here is derived from an EMBL/GenBank/DDBJ whole genome shotgun (WGS) entry which is preliminary data.</text>
</comment>
<dbReference type="InterPro" id="IPR036249">
    <property type="entry name" value="Thioredoxin-like_sf"/>
</dbReference>
<reference evidence="6 7" key="1">
    <citation type="submission" date="2019-11" db="EMBL/GenBank/DDBJ databases">
        <title>Description of Pedobacter sp. LMG 31462T.</title>
        <authorList>
            <person name="Carlier A."/>
            <person name="Qi S."/>
            <person name="Vandamme P."/>
        </authorList>
    </citation>
    <scope>NUCLEOTIDE SEQUENCE [LARGE SCALE GENOMIC DNA]</scope>
    <source>
        <strain evidence="6 7">LMG 31462</strain>
    </source>
</reference>
<dbReference type="InterPro" id="IPR050553">
    <property type="entry name" value="Thioredoxin_ResA/DsbE_sf"/>
</dbReference>
<dbReference type="CDD" id="cd02966">
    <property type="entry name" value="TlpA_like_family"/>
    <property type="match status" value="1"/>
</dbReference>
<evidence type="ECO:0000313" key="6">
    <source>
        <dbReference type="EMBL" id="MBB2150776.1"/>
    </source>
</evidence>
<proteinExistence type="predicted"/>
<keyword evidence="7" id="KW-1185">Reference proteome</keyword>
<dbReference type="InterPro" id="IPR013766">
    <property type="entry name" value="Thioredoxin_domain"/>
</dbReference>
<protein>
    <submittedName>
        <fullName evidence="6">Redoxin domain-containing protein</fullName>
    </submittedName>
</protein>
<evidence type="ECO:0000256" key="3">
    <source>
        <dbReference type="ARBA" id="ARBA00023157"/>
    </source>
</evidence>